<keyword evidence="4" id="KW-0547">Nucleotide-binding</keyword>
<keyword evidence="3" id="KW-0479">Metal-binding</keyword>
<proteinExistence type="inferred from homology"/>
<name>A0A8S5VGA0_9CAUD</name>
<dbReference type="GO" id="GO:0003918">
    <property type="term" value="F:DNA topoisomerase type II (double strand cut, ATP-hydrolyzing) activity"/>
    <property type="evidence" value="ECO:0007669"/>
    <property type="project" value="UniProtKB-EC"/>
</dbReference>
<dbReference type="InterPro" id="IPR002288">
    <property type="entry name" value="DNA_gyrase_B_C"/>
</dbReference>
<evidence type="ECO:0000256" key="8">
    <source>
        <dbReference type="ARBA" id="ARBA00023125"/>
    </source>
</evidence>
<comment type="catalytic activity">
    <reaction evidence="1">
        <text>ATP-dependent breakage, passage and rejoining of double-stranded DNA.</text>
        <dbReference type="EC" id="5.6.2.2"/>
    </reaction>
</comment>
<dbReference type="GO" id="GO:0005524">
    <property type="term" value="F:ATP binding"/>
    <property type="evidence" value="ECO:0007669"/>
    <property type="project" value="UniProtKB-KW"/>
</dbReference>
<keyword evidence="6" id="KW-0460">Magnesium</keyword>
<comment type="similarity">
    <text evidence="2">Belongs to the type II topoisomerase GyrB family.</text>
</comment>
<evidence type="ECO:0000256" key="4">
    <source>
        <dbReference type="ARBA" id="ARBA00022741"/>
    </source>
</evidence>
<keyword evidence="8" id="KW-0238">DNA-binding</keyword>
<dbReference type="InterPro" id="IPR001241">
    <property type="entry name" value="Topo_IIA"/>
</dbReference>
<protein>
    <submittedName>
        <fullName evidence="12">DNA TOPOISOMERASE IV, B SUBUNIT</fullName>
    </submittedName>
</protein>
<keyword evidence="5" id="KW-0067">ATP-binding</keyword>
<keyword evidence="7" id="KW-0799">Topoisomerase</keyword>
<evidence type="ECO:0000256" key="5">
    <source>
        <dbReference type="ARBA" id="ARBA00022840"/>
    </source>
</evidence>
<feature type="domain" description="DNA gyrase B subunit C-terminal" evidence="10">
    <location>
        <begin position="141"/>
        <end position="199"/>
    </location>
</feature>
<evidence type="ECO:0000256" key="6">
    <source>
        <dbReference type="ARBA" id="ARBA00022842"/>
    </source>
</evidence>
<dbReference type="EMBL" id="BK016265">
    <property type="protein sequence ID" value="DAG05794.1"/>
    <property type="molecule type" value="Genomic_DNA"/>
</dbReference>
<dbReference type="PANTHER" id="PTHR45866:SF1">
    <property type="entry name" value="DNA GYRASE SUBUNIT B, MITOCHONDRIAL"/>
    <property type="match status" value="1"/>
</dbReference>
<dbReference type="PRINTS" id="PR01159">
    <property type="entry name" value="DNAGYRASEB"/>
</dbReference>
<organism evidence="12">
    <name type="scientific">Myoviridae sp. ctkfK18</name>
    <dbReference type="NCBI Taxonomy" id="2825165"/>
    <lineage>
        <taxon>Viruses</taxon>
        <taxon>Duplodnaviria</taxon>
        <taxon>Heunggongvirae</taxon>
        <taxon>Uroviricota</taxon>
        <taxon>Caudoviricetes</taxon>
    </lineage>
</organism>
<dbReference type="GO" id="GO:0003677">
    <property type="term" value="F:DNA binding"/>
    <property type="evidence" value="ECO:0007669"/>
    <property type="project" value="UniProtKB-KW"/>
</dbReference>
<dbReference type="PANTHER" id="PTHR45866">
    <property type="entry name" value="DNA GYRASE/TOPOISOMERASE SUBUNIT B"/>
    <property type="match status" value="1"/>
</dbReference>
<evidence type="ECO:0000259" key="11">
    <source>
        <dbReference type="Pfam" id="PF01751"/>
    </source>
</evidence>
<accession>A0A8S5VGA0</accession>
<dbReference type="SMART" id="SM00433">
    <property type="entry name" value="TOP2c"/>
    <property type="match status" value="1"/>
</dbReference>
<evidence type="ECO:0000256" key="7">
    <source>
        <dbReference type="ARBA" id="ARBA00023029"/>
    </source>
</evidence>
<dbReference type="Pfam" id="PF00986">
    <property type="entry name" value="DNA_gyraseB_C"/>
    <property type="match status" value="1"/>
</dbReference>
<dbReference type="GO" id="GO:0046872">
    <property type="term" value="F:metal ion binding"/>
    <property type="evidence" value="ECO:0007669"/>
    <property type="project" value="UniProtKB-KW"/>
</dbReference>
<evidence type="ECO:0000256" key="2">
    <source>
        <dbReference type="ARBA" id="ARBA00010708"/>
    </source>
</evidence>
<evidence type="ECO:0000259" key="10">
    <source>
        <dbReference type="Pfam" id="PF00986"/>
    </source>
</evidence>
<sequence length="203" mass="23498">MDSAAGTVKNARDSRFQAVFPLRGKIINAEKHNEIEVYNNKEIKDLIISLGCGVKDDFDIKKLKYHKIILENDMDADGAAISLLLITFFFRYMPEVIINGHLFIGPSPLFINTIGKQKYFTYDEKEQEDFLLKHKNDKISDIQRIKGLGELNADIFREQVMNPKTRRLLQVKIDDFEKESEIIHMLQGNDSTHRKRLIETGEL</sequence>
<dbReference type="Pfam" id="PF01751">
    <property type="entry name" value="Toprim"/>
    <property type="match status" value="1"/>
</dbReference>
<dbReference type="InterPro" id="IPR013760">
    <property type="entry name" value="Topo_IIA-like_dom_sf"/>
</dbReference>
<reference evidence="12" key="1">
    <citation type="journal article" date="2021" name="Proc. Natl. Acad. Sci. U.S.A.">
        <title>A Catalog of Tens of Thousands of Viruses from Human Metagenomes Reveals Hidden Associations with Chronic Diseases.</title>
        <authorList>
            <person name="Tisza M.J."/>
            <person name="Buck C.B."/>
        </authorList>
    </citation>
    <scope>NUCLEOTIDE SEQUENCE</scope>
    <source>
        <strain evidence="12">CtkfK18</strain>
    </source>
</reference>
<feature type="domain" description="Toprim" evidence="11">
    <location>
        <begin position="2"/>
        <end position="95"/>
    </location>
</feature>
<keyword evidence="9" id="KW-0413">Isomerase</keyword>
<evidence type="ECO:0000313" key="12">
    <source>
        <dbReference type="EMBL" id="DAG05794.1"/>
    </source>
</evidence>
<dbReference type="PRINTS" id="PR00418">
    <property type="entry name" value="TPI2FAMILY"/>
</dbReference>
<evidence type="ECO:0000256" key="9">
    <source>
        <dbReference type="ARBA" id="ARBA00023235"/>
    </source>
</evidence>
<dbReference type="InterPro" id="IPR000565">
    <property type="entry name" value="Topo_IIA_B"/>
</dbReference>
<dbReference type="InterPro" id="IPR013759">
    <property type="entry name" value="Topo_IIA_B_C"/>
</dbReference>
<dbReference type="SUPFAM" id="SSF56719">
    <property type="entry name" value="Type II DNA topoisomerase"/>
    <property type="match status" value="1"/>
</dbReference>
<dbReference type="InterPro" id="IPR006171">
    <property type="entry name" value="TOPRIM_dom"/>
</dbReference>
<evidence type="ECO:0000256" key="1">
    <source>
        <dbReference type="ARBA" id="ARBA00000185"/>
    </source>
</evidence>
<evidence type="ECO:0000256" key="3">
    <source>
        <dbReference type="ARBA" id="ARBA00022723"/>
    </source>
</evidence>
<dbReference type="Gene3D" id="3.40.50.670">
    <property type="match status" value="1"/>
</dbReference>
<dbReference type="GO" id="GO:0006265">
    <property type="term" value="P:DNA topological change"/>
    <property type="evidence" value="ECO:0007669"/>
    <property type="project" value="InterPro"/>
</dbReference>